<dbReference type="GO" id="GO:0016114">
    <property type="term" value="P:terpenoid biosynthetic process"/>
    <property type="evidence" value="ECO:0007669"/>
    <property type="project" value="InterPro"/>
</dbReference>
<keyword evidence="2" id="KW-0004">4Fe-4S</keyword>
<evidence type="ECO:0000256" key="1">
    <source>
        <dbReference type="ARBA" id="ARBA00001966"/>
    </source>
</evidence>
<name>A0A7W8EZV5_STRST</name>
<accession>A0A7W8EZV5</accession>
<evidence type="ECO:0000256" key="7">
    <source>
        <dbReference type="ARBA" id="ARBA00023229"/>
    </source>
</evidence>
<keyword evidence="11" id="KW-1185">Reference proteome</keyword>
<feature type="domain" description="IspG TIM-barrel" evidence="8">
    <location>
        <begin position="1"/>
        <end position="76"/>
    </location>
</feature>
<evidence type="ECO:0000259" key="9">
    <source>
        <dbReference type="Pfam" id="PF26540"/>
    </source>
</evidence>
<dbReference type="GO" id="GO:0046429">
    <property type="term" value="F:4-hydroxy-3-methylbut-2-en-1-yl diphosphate synthase activity (ferredoxin)"/>
    <property type="evidence" value="ECO:0007669"/>
    <property type="project" value="InterPro"/>
</dbReference>
<dbReference type="Pfam" id="PF04551">
    <property type="entry name" value="GcpE"/>
    <property type="match status" value="1"/>
</dbReference>
<dbReference type="GO" id="GO:0051539">
    <property type="term" value="F:4 iron, 4 sulfur cluster binding"/>
    <property type="evidence" value="ECO:0007669"/>
    <property type="project" value="UniProtKB-KW"/>
</dbReference>
<evidence type="ECO:0000256" key="6">
    <source>
        <dbReference type="ARBA" id="ARBA00023014"/>
    </source>
</evidence>
<dbReference type="SUPFAM" id="SSF56014">
    <property type="entry name" value="Nitrite and sulphite reductase 4Fe-4S domain-like"/>
    <property type="match status" value="1"/>
</dbReference>
<keyword evidence="6" id="KW-0411">Iron-sulfur</keyword>
<dbReference type="AlphaFoldDB" id="A0A7W8EZV5"/>
<keyword evidence="3" id="KW-0479">Metal-binding</keyword>
<dbReference type="GO" id="GO:0046872">
    <property type="term" value="F:metal ion binding"/>
    <property type="evidence" value="ECO:0007669"/>
    <property type="project" value="UniProtKB-KW"/>
</dbReference>
<dbReference type="Pfam" id="PF26540">
    <property type="entry name" value="GcpE_C"/>
    <property type="match status" value="1"/>
</dbReference>
<evidence type="ECO:0000256" key="5">
    <source>
        <dbReference type="ARBA" id="ARBA00023004"/>
    </source>
</evidence>
<organism evidence="10 11">
    <name type="scientific">Streptomyces spectabilis</name>
    <dbReference type="NCBI Taxonomy" id="68270"/>
    <lineage>
        <taxon>Bacteria</taxon>
        <taxon>Bacillati</taxon>
        <taxon>Actinomycetota</taxon>
        <taxon>Actinomycetes</taxon>
        <taxon>Kitasatosporales</taxon>
        <taxon>Streptomycetaceae</taxon>
        <taxon>Streptomyces</taxon>
    </lineage>
</organism>
<comment type="cofactor">
    <cofactor evidence="1">
        <name>[4Fe-4S] cluster</name>
        <dbReference type="ChEBI" id="CHEBI:49883"/>
    </cofactor>
</comment>
<dbReference type="InterPro" id="IPR011005">
    <property type="entry name" value="Dihydropteroate_synth-like_sf"/>
</dbReference>
<dbReference type="GO" id="GO:0019288">
    <property type="term" value="P:isopentenyl diphosphate biosynthetic process, methylerythritol 4-phosphate pathway"/>
    <property type="evidence" value="ECO:0007669"/>
    <property type="project" value="TreeGrafter"/>
</dbReference>
<reference evidence="10 11" key="1">
    <citation type="submission" date="2020-08" db="EMBL/GenBank/DDBJ databases">
        <title>Genomic Encyclopedia of Type Strains, Phase III (KMG-III): the genomes of soil and plant-associated and newly described type strains.</title>
        <authorList>
            <person name="Whitman W."/>
        </authorList>
    </citation>
    <scope>NUCLEOTIDE SEQUENCE [LARGE SCALE GENOMIC DNA]</scope>
    <source>
        <strain evidence="10 11">CECT 3146</strain>
    </source>
</reference>
<evidence type="ECO:0000256" key="4">
    <source>
        <dbReference type="ARBA" id="ARBA00023002"/>
    </source>
</evidence>
<keyword evidence="7" id="KW-0414">Isoprene biosynthesis</keyword>
<keyword evidence="4" id="KW-0560">Oxidoreductase</keyword>
<gene>
    <name evidence="10" type="ORF">FHS40_008928</name>
</gene>
<dbReference type="Gene3D" id="3.20.20.20">
    <property type="entry name" value="Dihydropteroate synthase-like"/>
    <property type="match status" value="1"/>
</dbReference>
<dbReference type="InterPro" id="IPR004588">
    <property type="entry name" value="IspG_bac-typ"/>
</dbReference>
<dbReference type="Gene3D" id="3.30.413.10">
    <property type="entry name" value="Sulfite Reductase Hemoprotein, domain 1"/>
    <property type="match status" value="1"/>
</dbReference>
<dbReference type="InterPro" id="IPR045854">
    <property type="entry name" value="NO2/SO3_Rdtase_4Fe4S_sf"/>
</dbReference>
<dbReference type="InterPro" id="IPR058579">
    <property type="entry name" value="IspG_C"/>
</dbReference>
<dbReference type="PANTHER" id="PTHR30454">
    <property type="entry name" value="4-HYDROXY-3-METHYLBUT-2-EN-1-YL DIPHOSPHATE SYNTHASE"/>
    <property type="match status" value="1"/>
</dbReference>
<sequence length="161" mass="16735">MKIAVKHHAPLTVVAANRLLAERCDYPLHLGVTEAGPGIRGAAKSAVAFTTLLSEGIGDTIRVSLSGPPLDQVQAGCHILSSLGLRPRKLEIVSCPGCGRLQVDLHTLAANVQAAFDGFPYPLRIAVMDCVVDGPGESREADLGVSCGNGKGQVFRGGEVV</sequence>
<dbReference type="InterPro" id="IPR058578">
    <property type="entry name" value="IspG_TIM"/>
</dbReference>
<dbReference type="EMBL" id="JACHJD010000039">
    <property type="protein sequence ID" value="MBB5109798.1"/>
    <property type="molecule type" value="Genomic_DNA"/>
</dbReference>
<dbReference type="Proteomes" id="UP000549009">
    <property type="component" value="Unassembled WGS sequence"/>
</dbReference>
<evidence type="ECO:0000313" key="11">
    <source>
        <dbReference type="Proteomes" id="UP000549009"/>
    </source>
</evidence>
<evidence type="ECO:0000259" key="8">
    <source>
        <dbReference type="Pfam" id="PF04551"/>
    </source>
</evidence>
<protein>
    <submittedName>
        <fullName evidence="10">1-hydroxy-2-methyl-2-(E)-butenyl 4-diphosphate synthase</fullName>
    </submittedName>
</protein>
<evidence type="ECO:0000256" key="2">
    <source>
        <dbReference type="ARBA" id="ARBA00022485"/>
    </source>
</evidence>
<keyword evidence="5" id="KW-0408">Iron</keyword>
<proteinExistence type="predicted"/>
<dbReference type="PANTHER" id="PTHR30454:SF0">
    <property type="entry name" value="4-HYDROXY-3-METHYLBUT-2-EN-1-YL DIPHOSPHATE SYNTHASE (FERREDOXIN), CHLOROPLASTIC"/>
    <property type="match status" value="1"/>
</dbReference>
<evidence type="ECO:0000256" key="3">
    <source>
        <dbReference type="ARBA" id="ARBA00022723"/>
    </source>
</evidence>
<comment type="caution">
    <text evidence="10">The sequence shown here is derived from an EMBL/GenBank/DDBJ whole genome shotgun (WGS) entry which is preliminary data.</text>
</comment>
<evidence type="ECO:0000313" key="10">
    <source>
        <dbReference type="EMBL" id="MBB5109798.1"/>
    </source>
</evidence>
<feature type="domain" description="IspG C-terminal" evidence="9">
    <location>
        <begin position="91"/>
        <end position="161"/>
    </location>
</feature>